<dbReference type="KEGG" id="tng:GSTEN00016071G001"/>
<keyword evidence="4" id="KW-0479">Metal-binding</keyword>
<evidence type="ECO:0000259" key="8">
    <source>
        <dbReference type="Pfam" id="PF00330"/>
    </source>
</evidence>
<feature type="domain" description="Aconitase/3-isopropylmalate dehydratase large subunit alpha/beta/alpha" evidence="8">
    <location>
        <begin position="59"/>
        <end position="159"/>
    </location>
</feature>
<dbReference type="Gene3D" id="6.10.190.10">
    <property type="match status" value="1"/>
</dbReference>
<keyword evidence="6" id="KW-0411">Iron-sulfur</keyword>
<dbReference type="PRINTS" id="PR00415">
    <property type="entry name" value="ACONITASE"/>
</dbReference>
<comment type="similarity">
    <text evidence="2">Belongs to the aconitase/IPM isomerase family.</text>
</comment>
<dbReference type="NCBIfam" id="NF006757">
    <property type="entry name" value="PRK09277.1"/>
    <property type="match status" value="1"/>
</dbReference>
<dbReference type="AlphaFoldDB" id="Q4SLU0"/>
<dbReference type="FunFam" id="3.30.499.10:FF:000005">
    <property type="entry name" value="cytoplasmic aconitate hydratase"/>
    <property type="match status" value="1"/>
</dbReference>
<dbReference type="InterPro" id="IPR001030">
    <property type="entry name" value="Acoase/IPM_deHydtase_lsu_aba"/>
</dbReference>
<evidence type="ECO:0000313" key="10">
    <source>
        <dbReference type="EMBL" id="CAF98392.1"/>
    </source>
</evidence>
<dbReference type="PANTHER" id="PTHR11670">
    <property type="entry name" value="ACONITASE/IRON-RESPONSIVE ELEMENT FAMILY MEMBER"/>
    <property type="match status" value="1"/>
</dbReference>
<feature type="region of interest" description="Disordered" evidence="7">
    <location>
        <begin position="983"/>
        <end position="1003"/>
    </location>
</feature>
<dbReference type="InterPro" id="IPR015931">
    <property type="entry name" value="Acnase/IPM_dHydase_lsu_aba_1/3"/>
</dbReference>
<reference evidence="10" key="1">
    <citation type="journal article" date="2004" name="Nature">
        <title>Genome duplication in the teleost fish Tetraodon nigroviridis reveals the early vertebrate proto-karyotype.</title>
        <authorList>
            <person name="Jaillon O."/>
            <person name="Aury J.-M."/>
            <person name="Brunet F."/>
            <person name="Petit J.-L."/>
            <person name="Stange-Thomann N."/>
            <person name="Mauceli E."/>
            <person name="Bouneau L."/>
            <person name="Fischer C."/>
            <person name="Ozouf-Costaz C."/>
            <person name="Bernot A."/>
            <person name="Nicaud S."/>
            <person name="Jaffe D."/>
            <person name="Fisher S."/>
            <person name="Lutfalla G."/>
            <person name="Dossat C."/>
            <person name="Segurens B."/>
            <person name="Dasilva C."/>
            <person name="Salanoubat M."/>
            <person name="Levy M."/>
            <person name="Boudet N."/>
            <person name="Castellano S."/>
            <person name="Anthouard V."/>
            <person name="Jubin C."/>
            <person name="Castelli V."/>
            <person name="Katinka M."/>
            <person name="Vacherie B."/>
            <person name="Biemont C."/>
            <person name="Skalli Z."/>
            <person name="Cattolico L."/>
            <person name="Poulain J."/>
            <person name="De Berardinis V."/>
            <person name="Cruaud C."/>
            <person name="Duprat S."/>
            <person name="Brottier P."/>
            <person name="Coutanceau J.-P."/>
            <person name="Gouzy J."/>
            <person name="Parra G."/>
            <person name="Lardier G."/>
            <person name="Chapple C."/>
            <person name="McKernan K.J."/>
            <person name="McEwan P."/>
            <person name="Bosak S."/>
            <person name="Kellis M."/>
            <person name="Volff J.-N."/>
            <person name="Guigo R."/>
            <person name="Zody M.C."/>
            <person name="Mesirov J."/>
            <person name="Lindblad-Toh K."/>
            <person name="Birren B."/>
            <person name="Nusbaum C."/>
            <person name="Kahn D."/>
            <person name="Robinson-Rechavi M."/>
            <person name="Laudet V."/>
            <person name="Schachter V."/>
            <person name="Quetier F."/>
            <person name="Saurin W."/>
            <person name="Scarpelli C."/>
            <person name="Wincker P."/>
            <person name="Lander E.S."/>
            <person name="Weissenbach J."/>
            <person name="Roest Crollius H."/>
        </authorList>
    </citation>
    <scope>NUCLEOTIDE SEQUENCE [LARGE SCALE GENOMIC DNA]</scope>
</reference>
<evidence type="ECO:0000256" key="2">
    <source>
        <dbReference type="ARBA" id="ARBA00007185"/>
    </source>
</evidence>
<dbReference type="PROSITE" id="PS01244">
    <property type="entry name" value="ACONITASE_2"/>
    <property type="match status" value="1"/>
</dbReference>
<feature type="compositionally biased region" description="Basic and acidic residues" evidence="7">
    <location>
        <begin position="891"/>
        <end position="905"/>
    </location>
</feature>
<evidence type="ECO:0000256" key="3">
    <source>
        <dbReference type="ARBA" id="ARBA00022485"/>
    </source>
</evidence>
<dbReference type="SUPFAM" id="SSF53732">
    <property type="entry name" value="Aconitase iron-sulfur domain"/>
    <property type="match status" value="2"/>
</dbReference>
<evidence type="ECO:0000256" key="1">
    <source>
        <dbReference type="ARBA" id="ARBA00001966"/>
    </source>
</evidence>
<dbReference type="InterPro" id="IPR000573">
    <property type="entry name" value="AconitaseA/IPMdHydase_ssu_swvl"/>
</dbReference>
<dbReference type="GO" id="GO:0046872">
    <property type="term" value="F:metal ion binding"/>
    <property type="evidence" value="ECO:0007669"/>
    <property type="project" value="UniProtKB-KW"/>
</dbReference>
<dbReference type="Pfam" id="PF00694">
    <property type="entry name" value="Aconitase_C"/>
    <property type="match status" value="1"/>
</dbReference>
<feature type="region of interest" description="Disordered" evidence="7">
    <location>
        <begin position="855"/>
        <end position="926"/>
    </location>
</feature>
<dbReference type="GO" id="GO:0030350">
    <property type="term" value="F:iron-responsive element binding"/>
    <property type="evidence" value="ECO:0007669"/>
    <property type="project" value="UniProtKB-ARBA"/>
</dbReference>
<keyword evidence="3" id="KW-0004">4Fe-4S</keyword>
<dbReference type="InterPro" id="IPR015928">
    <property type="entry name" value="Aconitase/3IPM_dehydase_swvl"/>
</dbReference>
<dbReference type="InterPro" id="IPR006249">
    <property type="entry name" value="Aconitase/IRP2"/>
</dbReference>
<dbReference type="InterPro" id="IPR018136">
    <property type="entry name" value="Aconitase_4Fe-4S_BS"/>
</dbReference>
<gene>
    <name evidence="10" type="ORF">GSTENG00016071001</name>
</gene>
<sequence length="1003" mass="110727">HPYSHLIEGLKDGKIKFFNPEKLNDPRYDKLPLSIRVLLEAAIRNCDGFYTKEEDVENILDWQQQQNKAEVVFTPARVLLQDFTGIPAMVDLAAMRDAVAKHGVDPSLVNPKCPTDLVCNPEYSKPWWWRRTETALKNQEMELSRNKERLQFFKVNVEKSPLERRDCGLTSASGGQWNLNLPFFHPPKQWCSNAFKNVNVVPPDIGAVHQVNLEHLSRVVQVTDGFMYPDSVVGTDSHTTMVNGLGILGWGVGGIESEAVMLGQPVSLALPQVVGCKLVGSINPLTTSIDVVLGITKHLRQAAIAGRFVEFFGPGVPQLSAPDRTTIANMCPEYNATVSFFPVDQVTLKHFKKTNFNQDKLDLLESYMKAVKLFRSYEDPSEDPEYTEVIEINLSSMVPHVSGPKRPQDRVAVSSMKEDFQSCLDEKVGFKGFHIPKEKQNVRIPLLHCGQEYQLAHGSVVIAAVISCTNNCNPSAMLTAGLLAKKAVEAGLVVRPYIQTSLAPGVGMVTHYLNTSGVLPYFSQLGFEVIGYGCATCVGNTSPLPKPVVDAIKQGDLVACGILSGNRHFEGRLCDCVRANYLASPPLVVAYALAGTMAIDFEEEPLGVSAEGKEVYLRDIWPSREEVQQTEEDTIISSIFKDLRRRIEARESFWNMFWSNIECPDSVVFPWDHKSTYIRPPSFFSKLSKEVPAPQSIENAHVLLFLGNNVTTDHISPAGSIARVSAAAKYLLSKRLTPREFNSYGARRGNDAVMTRGTFASIKLQNRFIGKAGPKTLHIPSGQTVDVFEAAERYQKEGIPLIIMAGKDYGSGNSRDWVAKGPYLLVNFHFLFFVFFHVTFSHLHVSISSFFLPSVSSSPTGRTRGHRRELREAAQEPAGGHGHPAASVPARAERRCPGAQREREVHHRHAWKPESQAAADSEGVEQQRRLNNTVPFTRSEAIVTPVSCACRPAKGSPSPSRPCWTARSTLSSSVTEATSDMWLGLSSEDGPSWASPPSGGGDT</sequence>
<organism evidence="10">
    <name type="scientific">Tetraodon nigroviridis</name>
    <name type="common">Spotted green pufferfish</name>
    <name type="synonym">Chelonodon nigroviridis</name>
    <dbReference type="NCBI Taxonomy" id="99883"/>
    <lineage>
        <taxon>Eukaryota</taxon>
        <taxon>Metazoa</taxon>
        <taxon>Chordata</taxon>
        <taxon>Craniata</taxon>
        <taxon>Vertebrata</taxon>
        <taxon>Euteleostomi</taxon>
        <taxon>Actinopterygii</taxon>
        <taxon>Neopterygii</taxon>
        <taxon>Teleostei</taxon>
        <taxon>Neoteleostei</taxon>
        <taxon>Acanthomorphata</taxon>
        <taxon>Eupercaria</taxon>
        <taxon>Tetraodontiformes</taxon>
        <taxon>Tetradontoidea</taxon>
        <taxon>Tetraodontidae</taxon>
        <taxon>Tetraodon</taxon>
    </lineage>
</organism>
<keyword evidence="5" id="KW-0408">Iron</keyword>
<dbReference type="FunFam" id="3.30.499.10:FF:000011">
    <property type="entry name" value="Iron-responsive element binding protein 2"/>
    <property type="match status" value="1"/>
</dbReference>
<accession>Q4SLU0</accession>
<dbReference type="OrthoDB" id="2279155at2759"/>
<proteinExistence type="inferred from homology"/>
<comment type="caution">
    <text evidence="10">The sequence shown here is derived from an EMBL/GenBank/DDBJ whole genome shotgun (WGS) entry which is preliminary data.</text>
</comment>
<reference evidence="10" key="2">
    <citation type="submission" date="2004-02" db="EMBL/GenBank/DDBJ databases">
        <authorList>
            <consortium name="Genoscope"/>
            <consortium name="Whitehead Institute Centre for Genome Research"/>
        </authorList>
    </citation>
    <scope>NUCLEOTIDE SEQUENCE</scope>
</reference>
<name>Q4SLU0_TETNG</name>
<evidence type="ECO:0000256" key="6">
    <source>
        <dbReference type="ARBA" id="ARBA00023014"/>
    </source>
</evidence>
<dbReference type="Gene3D" id="3.20.19.10">
    <property type="entry name" value="Aconitase, domain 4"/>
    <property type="match status" value="1"/>
</dbReference>
<feature type="domain" description="Aconitase/3-isopropylmalate dehydratase large subunit alpha/beta/alpha" evidence="8">
    <location>
        <begin position="189"/>
        <end position="595"/>
    </location>
</feature>
<evidence type="ECO:0000256" key="7">
    <source>
        <dbReference type="SAM" id="MobiDB-lite"/>
    </source>
</evidence>
<dbReference type="Pfam" id="PF00330">
    <property type="entry name" value="Aconitase"/>
    <property type="match status" value="2"/>
</dbReference>
<feature type="domain" description="Aconitase A/isopropylmalate dehydratase small subunit swivel" evidence="9">
    <location>
        <begin position="728"/>
        <end position="824"/>
    </location>
</feature>
<comment type="cofactor">
    <cofactor evidence="1">
        <name>[4Fe-4S] cluster</name>
        <dbReference type="ChEBI" id="CHEBI:49883"/>
    </cofactor>
</comment>
<dbReference type="InterPro" id="IPR036008">
    <property type="entry name" value="Aconitase_4Fe-4S_dom"/>
</dbReference>
<protein>
    <submittedName>
        <fullName evidence="10">(spotted green pufferfish) hypothetical protein</fullName>
    </submittedName>
</protein>
<dbReference type="SUPFAM" id="SSF52016">
    <property type="entry name" value="LeuD/IlvD-like"/>
    <property type="match status" value="1"/>
</dbReference>
<feature type="non-terminal residue" evidence="10">
    <location>
        <position position="1003"/>
    </location>
</feature>
<evidence type="ECO:0000256" key="4">
    <source>
        <dbReference type="ARBA" id="ARBA00022723"/>
    </source>
</evidence>
<evidence type="ECO:0000259" key="9">
    <source>
        <dbReference type="Pfam" id="PF00694"/>
    </source>
</evidence>
<dbReference type="EMBL" id="CAAE01014555">
    <property type="protein sequence ID" value="CAF98392.1"/>
    <property type="molecule type" value="Genomic_DNA"/>
</dbReference>
<dbReference type="PROSITE" id="PS00450">
    <property type="entry name" value="ACONITASE_1"/>
    <property type="match status" value="1"/>
</dbReference>
<dbReference type="GO" id="GO:0051539">
    <property type="term" value="F:4 iron, 4 sulfur cluster binding"/>
    <property type="evidence" value="ECO:0007669"/>
    <property type="project" value="UniProtKB-KW"/>
</dbReference>
<evidence type="ECO:0000256" key="5">
    <source>
        <dbReference type="ARBA" id="ARBA00023004"/>
    </source>
</evidence>
<dbReference type="Gene3D" id="3.30.499.10">
    <property type="entry name" value="Aconitase, domain 3"/>
    <property type="match status" value="2"/>
</dbReference>